<name>L8WPE3_THACA</name>
<dbReference type="EMBL" id="AFRT01002107">
    <property type="protein sequence ID" value="ELU38647.1"/>
    <property type="molecule type" value="Genomic_DNA"/>
</dbReference>
<dbReference type="HOGENOM" id="CLU_2943423_0_0_1"/>
<protein>
    <submittedName>
        <fullName evidence="1">Uncharacterized protein</fullName>
    </submittedName>
</protein>
<sequence length="60" mass="6894">MRPRAAGLARPIRLFACAPISLHHLLHARPTDNSLAPTKTRVFAREWTGPRHNRRSRRMA</sequence>
<comment type="caution">
    <text evidence="1">The sequence shown here is derived from an EMBL/GenBank/DDBJ whole genome shotgun (WGS) entry which is preliminary data.</text>
</comment>
<dbReference type="Proteomes" id="UP000011668">
    <property type="component" value="Unassembled WGS sequence"/>
</dbReference>
<keyword evidence="2" id="KW-1185">Reference proteome</keyword>
<reference evidence="1 2" key="1">
    <citation type="journal article" date="2013" name="Nat. Commun.">
        <title>The evolution and pathogenic mechanisms of the rice sheath blight pathogen.</title>
        <authorList>
            <person name="Zheng A."/>
            <person name="Lin R."/>
            <person name="Xu L."/>
            <person name="Qin P."/>
            <person name="Tang C."/>
            <person name="Ai P."/>
            <person name="Zhang D."/>
            <person name="Liu Y."/>
            <person name="Sun Z."/>
            <person name="Feng H."/>
            <person name="Wang Y."/>
            <person name="Chen Y."/>
            <person name="Liang X."/>
            <person name="Fu R."/>
            <person name="Li Q."/>
            <person name="Zhang J."/>
            <person name="Yu X."/>
            <person name="Xie Z."/>
            <person name="Ding L."/>
            <person name="Guan P."/>
            <person name="Tang J."/>
            <person name="Liang Y."/>
            <person name="Wang S."/>
            <person name="Deng Q."/>
            <person name="Li S."/>
            <person name="Zhu J."/>
            <person name="Wang L."/>
            <person name="Liu H."/>
            <person name="Li P."/>
        </authorList>
    </citation>
    <scope>NUCLEOTIDE SEQUENCE [LARGE SCALE GENOMIC DNA]</scope>
    <source>
        <strain evidence="2">AG-1 IA</strain>
    </source>
</reference>
<evidence type="ECO:0000313" key="1">
    <source>
        <dbReference type="EMBL" id="ELU38647.1"/>
    </source>
</evidence>
<organism evidence="1 2">
    <name type="scientific">Thanatephorus cucumeris (strain AG1-IA)</name>
    <name type="common">Rice sheath blight fungus</name>
    <name type="synonym">Rhizoctonia solani</name>
    <dbReference type="NCBI Taxonomy" id="983506"/>
    <lineage>
        <taxon>Eukaryota</taxon>
        <taxon>Fungi</taxon>
        <taxon>Dikarya</taxon>
        <taxon>Basidiomycota</taxon>
        <taxon>Agaricomycotina</taxon>
        <taxon>Agaricomycetes</taxon>
        <taxon>Cantharellales</taxon>
        <taxon>Ceratobasidiaceae</taxon>
        <taxon>Rhizoctonia</taxon>
        <taxon>Rhizoctonia solani AG-1</taxon>
    </lineage>
</organism>
<accession>L8WPE3</accession>
<proteinExistence type="predicted"/>
<gene>
    <name evidence="1" type="ORF">AG1IA_07321</name>
</gene>
<evidence type="ECO:0000313" key="2">
    <source>
        <dbReference type="Proteomes" id="UP000011668"/>
    </source>
</evidence>
<dbReference type="AlphaFoldDB" id="L8WPE3"/>